<evidence type="ECO:0000313" key="4">
    <source>
        <dbReference type="Proteomes" id="UP000317036"/>
    </source>
</evidence>
<comment type="caution">
    <text evidence="3">The sequence shown here is derived from an EMBL/GenBank/DDBJ whole genome shotgun (WGS) entry which is preliminary data.</text>
</comment>
<dbReference type="SUPFAM" id="SSF56300">
    <property type="entry name" value="Metallo-dependent phosphatases"/>
    <property type="match status" value="1"/>
</dbReference>
<dbReference type="EMBL" id="VNJI01000040">
    <property type="protein sequence ID" value="TVY07281.1"/>
    <property type="molecule type" value="Genomic_DNA"/>
</dbReference>
<sequence length="339" mass="38085">MPQEITIAAVGDILMSTSLIESSKRDSDMYDFSSIFRHVAPMLQQADLTIGNLEIPLAGREKRYTKKNHRTGFYMFNCPDELAQALKDTGFDVLTTANNHCMDRGIKGLNRTLVVLDQLGIAHTGTYRTKEDAQQFTIQEVEGIKVGILAYSKSTNKIPVPSHQTWCINLTDERKMLSDLKELKKHVDLAVVCVHFGVEYKHMPSLKQKRIVHSLLAAGADIILGSHPHVIQPAVYLENKQFVVYSMGNFISTTLNNNPYTRNGVIVQLRVTKDEDGRITIAEPEFTPTRVCKQVVTKGRRYQVVPIPQVGIARQAGKKGEELRSAAKHTLRMLRSEVE</sequence>
<proteinExistence type="inferred from homology"/>
<dbReference type="InterPro" id="IPR029052">
    <property type="entry name" value="Metallo-depent_PP-like"/>
</dbReference>
<gene>
    <name evidence="3" type="ORF">FPZ49_24955</name>
</gene>
<evidence type="ECO:0000259" key="2">
    <source>
        <dbReference type="SMART" id="SM00854"/>
    </source>
</evidence>
<name>A0A559K554_9BACL</name>
<reference evidence="3 4" key="1">
    <citation type="submission" date="2019-07" db="EMBL/GenBank/DDBJ databases">
        <authorList>
            <person name="Kim J."/>
        </authorList>
    </citation>
    <scope>NUCLEOTIDE SEQUENCE [LARGE SCALE GENOMIC DNA]</scope>
    <source>
        <strain evidence="3 4">JC52</strain>
    </source>
</reference>
<dbReference type="SMART" id="SM00854">
    <property type="entry name" value="PGA_cap"/>
    <property type="match status" value="1"/>
</dbReference>
<dbReference type="PANTHER" id="PTHR33393:SF12">
    <property type="entry name" value="CAPSULE BIOSYNTHESIS PROTEIN CAPA"/>
    <property type="match status" value="1"/>
</dbReference>
<dbReference type="OrthoDB" id="9810906at2"/>
<dbReference type="PANTHER" id="PTHR33393">
    <property type="entry name" value="POLYGLUTAMINE SYNTHESIS ACCESSORY PROTEIN RV0574C-RELATED"/>
    <property type="match status" value="1"/>
</dbReference>
<accession>A0A559K554</accession>
<comment type="similarity">
    <text evidence="1">Belongs to the CapA family.</text>
</comment>
<dbReference type="InterPro" id="IPR052169">
    <property type="entry name" value="CW_Biosynth-Accessory"/>
</dbReference>
<dbReference type="Pfam" id="PF09587">
    <property type="entry name" value="PGA_cap"/>
    <property type="match status" value="1"/>
</dbReference>
<dbReference type="Gene3D" id="3.60.21.10">
    <property type="match status" value="1"/>
</dbReference>
<keyword evidence="4" id="KW-1185">Reference proteome</keyword>
<dbReference type="AlphaFoldDB" id="A0A559K554"/>
<evidence type="ECO:0000313" key="3">
    <source>
        <dbReference type="EMBL" id="TVY07281.1"/>
    </source>
</evidence>
<organism evidence="3 4">
    <name type="scientific">Paenibacillus cremeus</name>
    <dbReference type="NCBI Taxonomy" id="2163881"/>
    <lineage>
        <taxon>Bacteria</taxon>
        <taxon>Bacillati</taxon>
        <taxon>Bacillota</taxon>
        <taxon>Bacilli</taxon>
        <taxon>Bacillales</taxon>
        <taxon>Paenibacillaceae</taxon>
        <taxon>Paenibacillus</taxon>
    </lineage>
</organism>
<dbReference type="RefSeq" id="WP_144852192.1">
    <property type="nucleotide sequence ID" value="NZ_VNJI01000040.1"/>
</dbReference>
<dbReference type="Proteomes" id="UP000317036">
    <property type="component" value="Unassembled WGS sequence"/>
</dbReference>
<feature type="domain" description="Capsule synthesis protein CapA" evidence="2">
    <location>
        <begin position="6"/>
        <end position="254"/>
    </location>
</feature>
<dbReference type="CDD" id="cd07381">
    <property type="entry name" value="MPP_CapA"/>
    <property type="match status" value="1"/>
</dbReference>
<evidence type="ECO:0000256" key="1">
    <source>
        <dbReference type="ARBA" id="ARBA00005662"/>
    </source>
</evidence>
<protein>
    <submittedName>
        <fullName evidence="3">CapA family protein</fullName>
    </submittedName>
</protein>
<dbReference type="InterPro" id="IPR019079">
    <property type="entry name" value="Capsule_synth_CapA"/>
</dbReference>